<proteinExistence type="predicted"/>
<protein>
    <submittedName>
        <fullName evidence="2">YbjN domain-containing protein</fullName>
    </submittedName>
</protein>
<gene>
    <name evidence="2" type="ORF">ACFO4E_12665</name>
</gene>
<keyword evidence="3" id="KW-1185">Reference proteome</keyword>
<dbReference type="InterPro" id="IPR019660">
    <property type="entry name" value="Put_sensory_transdc_reg_YbjN"/>
</dbReference>
<evidence type="ECO:0000313" key="2">
    <source>
        <dbReference type="EMBL" id="MFC4562711.1"/>
    </source>
</evidence>
<name>A0ABV9DUX9_9ACTN</name>
<dbReference type="SUPFAM" id="SSF69635">
    <property type="entry name" value="Type III secretory system chaperone-like"/>
    <property type="match status" value="1"/>
</dbReference>
<dbReference type="Gene3D" id="3.30.1460.10">
    <property type="match status" value="1"/>
</dbReference>
<comment type="caution">
    <text evidence="2">The sequence shown here is derived from an EMBL/GenBank/DDBJ whole genome shotgun (WGS) entry which is preliminary data.</text>
</comment>
<dbReference type="Proteomes" id="UP001595923">
    <property type="component" value="Unassembled WGS sequence"/>
</dbReference>
<organism evidence="2 3">
    <name type="scientific">Nocardiopsis mangrovi</name>
    <dbReference type="NCBI Taxonomy" id="1179818"/>
    <lineage>
        <taxon>Bacteria</taxon>
        <taxon>Bacillati</taxon>
        <taxon>Actinomycetota</taxon>
        <taxon>Actinomycetes</taxon>
        <taxon>Streptosporangiales</taxon>
        <taxon>Nocardiopsidaceae</taxon>
        <taxon>Nocardiopsis</taxon>
    </lineage>
</organism>
<evidence type="ECO:0000313" key="3">
    <source>
        <dbReference type="Proteomes" id="UP001595923"/>
    </source>
</evidence>
<dbReference type="Pfam" id="PF10722">
    <property type="entry name" value="YbjN"/>
    <property type="match status" value="1"/>
</dbReference>
<sequence length="206" mass="22497">MATDARADAIAAIEAAVTEAELEYERPRPDAFLVTLPGRRKLRTVVWLGAGEHSLLLTTFFCRRPDENHAGFYRWLMRKNRDMFGMAFSADEAGDVYLSGRLPLAGVTPEEVDRLLGCALTYSDDNFNPALERGFASSIRREWEWRRKSGHSLRHLEAFRHLVENPPHAAAGGTAIGEAADGGAADGPRDPGHAPETAADRAGSPG</sequence>
<feature type="region of interest" description="Disordered" evidence="1">
    <location>
        <begin position="168"/>
        <end position="206"/>
    </location>
</feature>
<reference evidence="3" key="1">
    <citation type="journal article" date="2019" name="Int. J. Syst. Evol. Microbiol.">
        <title>The Global Catalogue of Microorganisms (GCM) 10K type strain sequencing project: providing services to taxonomists for standard genome sequencing and annotation.</title>
        <authorList>
            <consortium name="The Broad Institute Genomics Platform"/>
            <consortium name="The Broad Institute Genome Sequencing Center for Infectious Disease"/>
            <person name="Wu L."/>
            <person name="Ma J."/>
        </authorList>
    </citation>
    <scope>NUCLEOTIDE SEQUENCE [LARGE SCALE GENOMIC DNA]</scope>
    <source>
        <strain evidence="3">XZYJ18</strain>
    </source>
</reference>
<dbReference type="EMBL" id="JBHSFQ010000010">
    <property type="protein sequence ID" value="MFC4562711.1"/>
    <property type="molecule type" value="Genomic_DNA"/>
</dbReference>
<evidence type="ECO:0000256" key="1">
    <source>
        <dbReference type="SAM" id="MobiDB-lite"/>
    </source>
</evidence>
<accession>A0ABV9DUX9</accession>
<feature type="compositionally biased region" description="Low complexity" evidence="1">
    <location>
        <begin position="169"/>
        <end position="183"/>
    </location>
</feature>
<dbReference type="RefSeq" id="WP_378574129.1">
    <property type="nucleotide sequence ID" value="NZ_JBHSFQ010000010.1"/>
</dbReference>